<evidence type="ECO:0000313" key="3">
    <source>
        <dbReference type="Proteomes" id="UP000642748"/>
    </source>
</evidence>
<dbReference type="AlphaFoldDB" id="A0A8J3VNH8"/>
<organism evidence="2 3">
    <name type="scientific">Rugosimonospora africana</name>
    <dbReference type="NCBI Taxonomy" id="556532"/>
    <lineage>
        <taxon>Bacteria</taxon>
        <taxon>Bacillati</taxon>
        <taxon>Actinomycetota</taxon>
        <taxon>Actinomycetes</taxon>
        <taxon>Micromonosporales</taxon>
        <taxon>Micromonosporaceae</taxon>
        <taxon>Rugosimonospora</taxon>
    </lineage>
</organism>
<proteinExistence type="predicted"/>
<evidence type="ECO:0008006" key="4">
    <source>
        <dbReference type="Google" id="ProtNLM"/>
    </source>
</evidence>
<name>A0A8J3VNH8_9ACTN</name>
<protein>
    <recommendedName>
        <fullName evidence="4">DUF4190 domain-containing protein</fullName>
    </recommendedName>
</protein>
<reference evidence="2" key="1">
    <citation type="submission" date="2021-01" db="EMBL/GenBank/DDBJ databases">
        <title>Whole genome shotgun sequence of Rugosimonospora africana NBRC 104875.</title>
        <authorList>
            <person name="Komaki H."/>
            <person name="Tamura T."/>
        </authorList>
    </citation>
    <scope>NUCLEOTIDE SEQUENCE</scope>
    <source>
        <strain evidence="2">NBRC 104875</strain>
    </source>
</reference>
<sequence>MVSAIPGASVGSIDVATVRHPLDPDPVPSSKAVAVLALGIVAAVTGFFLGGLIPAALALLLARDARREMSAAKGFLTGGRRIRIGVALAWVGIVLAATAVVVAAIVGLLHMAGSSGGTNYAPNVN</sequence>
<feature type="transmembrane region" description="Helical" evidence="1">
    <location>
        <begin position="32"/>
        <end position="61"/>
    </location>
</feature>
<evidence type="ECO:0000256" key="1">
    <source>
        <dbReference type="SAM" id="Phobius"/>
    </source>
</evidence>
<evidence type="ECO:0000313" key="2">
    <source>
        <dbReference type="EMBL" id="GIH12238.1"/>
    </source>
</evidence>
<feature type="transmembrane region" description="Helical" evidence="1">
    <location>
        <begin position="82"/>
        <end position="109"/>
    </location>
</feature>
<comment type="caution">
    <text evidence="2">The sequence shown here is derived from an EMBL/GenBank/DDBJ whole genome shotgun (WGS) entry which is preliminary data.</text>
</comment>
<keyword evidence="1" id="KW-0472">Membrane</keyword>
<gene>
    <name evidence="2" type="ORF">Raf01_04100</name>
</gene>
<accession>A0A8J3VNH8</accession>
<keyword evidence="1" id="KW-1133">Transmembrane helix</keyword>
<dbReference type="EMBL" id="BONZ01000006">
    <property type="protein sequence ID" value="GIH12238.1"/>
    <property type="molecule type" value="Genomic_DNA"/>
</dbReference>
<dbReference type="Proteomes" id="UP000642748">
    <property type="component" value="Unassembled WGS sequence"/>
</dbReference>
<keyword evidence="3" id="KW-1185">Reference proteome</keyword>
<keyword evidence="1" id="KW-0812">Transmembrane</keyword>